<keyword evidence="3 5" id="KW-0520">NAD</keyword>
<comment type="pathway">
    <text evidence="5">Amino-acid degradation; L-proline degradation into L-glutamate; L-glutamate from L-proline: step 1/2.</text>
</comment>
<comment type="similarity">
    <text evidence="5">In the N-terminal section; belongs to the proline dehydrogenase family.</text>
</comment>
<comment type="function">
    <text evidence="5">Oxidizes proline to glutamate for use as a carbon and nitrogen source.</text>
</comment>
<dbReference type="InterPro" id="IPR041349">
    <property type="entry name" value="PRODH"/>
</dbReference>
<dbReference type="InterPro" id="IPR010985">
    <property type="entry name" value="Ribbon_hlx_hlx"/>
</dbReference>
<keyword evidence="5" id="KW-0285">Flavoprotein</keyword>
<dbReference type="Gene3D" id="1.20.5.550">
    <property type="entry name" value="Single Helix bin"/>
    <property type="match status" value="1"/>
</dbReference>
<dbReference type="PANTHER" id="PTHR42862">
    <property type="entry name" value="DELTA-1-PYRROLINE-5-CARBOXYLATE DEHYDROGENASE 1, ISOFORM A-RELATED"/>
    <property type="match status" value="1"/>
</dbReference>
<dbReference type="EC" id="1.2.1.88" evidence="5"/>
<feature type="domain" description="Proline dehydrogenase" evidence="8">
    <location>
        <begin position="272"/>
        <end position="572"/>
    </location>
</feature>
<dbReference type="Gene3D" id="3.20.20.220">
    <property type="match status" value="1"/>
</dbReference>
<dbReference type="NCBIfam" id="NF008772">
    <property type="entry name" value="PRK11809.1"/>
    <property type="match status" value="1"/>
</dbReference>
<dbReference type="InterPro" id="IPR016163">
    <property type="entry name" value="Ald_DH_C"/>
</dbReference>
<dbReference type="SUPFAM" id="SSF47598">
    <property type="entry name" value="Ribbon-helix-helix"/>
    <property type="match status" value="1"/>
</dbReference>
<feature type="region of interest" description="Disordered" evidence="6">
    <location>
        <begin position="651"/>
        <end position="670"/>
    </location>
</feature>
<dbReference type="Pfam" id="PF00171">
    <property type="entry name" value="Aldedh"/>
    <property type="match status" value="1"/>
</dbReference>
<gene>
    <name evidence="12" type="primary">putA</name>
    <name evidence="12" type="ORF">QTH91_06710</name>
</gene>
<dbReference type="InterPro" id="IPR024090">
    <property type="entry name" value="PRODH_PutA_dom_I"/>
</dbReference>
<sequence>MGLTTLGIKVDEEFRNRLRASAEALGRTPHWFIKQAVLGAIERVEGGLIAGRVLGAGELGSALDGPANLEGATQIFEPNPMVQPFLEFAQSVAPQSVRRAAITAAYRRPEEECVPMLIAQARLPQAQAKGASELAHKLVTALRNKRATGGVEGLLQEFSLSSQEGVALMCLAEALLRIPDRATRDALIRDKISQGDWHSHVGHSPSLFVNAATWGLMLTGKLVGTSSEKSLGSALSRLIGKGGEPLIRKGVDMAMRVMGEQFVTGETISAALANSRKYEAKGFRYSYDMLGEAATTADDAQRYYALYEQAIHAIGRSSAGRGIYEGPGISIKLSALHPRYARAQHERVMSELLPRVRELALLARRYDIGLNIDAEEADRLELSLDLLEALCFDAQLQGWNGIGFVVQAYQKRCPYVIDHLIELAQRSGRRLMVRLVKGAYWDSEIKRAQVDGLEDYPVFTRKVHTDVSYLACARRLLAAPQQVYPQFATHNAYTLAAIHQMAGQNYYPGQYEFQCLHGMGEPLYEEVTGPVSEGKLARPCRIYAPVGTHETLLAYLVRRLLENGANTSFVNQIADPKVSVESLIADPVEAASRITPVGAMHERIPLPVNLFCNGEGQGRANSQGLDLSNEQRLASLSAALLGGTGQAWRAAPTGTTWDDGRSQPVRNPSDRRDVVGHVIEATPEEVEQALAAAAGEAPIWQSTPVEQRAECLERAAQALEAQMQPLLGLIVREVGKTLNNAIAEVREAVDFLRYYAAQARDELGGAPSRPLGLVTCISPWNFPLAIFTGQVAAALAAGNVVLAKPAEQTPLVAARMIDLLHEAGVPPAAVQLLPGQGETVGARLVGDARVRGVMFTGSTEVARHISRTLASRLDDHGHTIPLIAETGGQNAMVVDSSALAEQVVLDVLQSAFDSAGQRCSALRLLCVQEEVADRLLAMLRGAMRELAVGNPDRLSVDVGPVIDDGARDVIERHVAAMQSAGCQVERLPLPQVCVHGSFVAPTLIEIDSPAQLEREVFGPVLHVLRYKRDGLPELIDAINGTGYGLTFGLHTRIDETIAQVVSRIHAGNVYVNRNVVGAVVGVQPFGGEGLSGTGPKAGGPLYLHRLLAAGPAPAAQPGQAQVLPGPTGERNVYSLVPRGTVLCVAATAEGARAQWETLHPLGNRALWLDGPVAQDFVASLTKAERATCAFVADDALESARFDAVMFEGDPDALRALNQRVASRDGPIVGVQGLASGDIASGRSRYVGERLLAERSVSTNTAAAGGNASLMSIG</sequence>
<dbReference type="NCBIfam" id="NF008869">
    <property type="entry name" value="PRK11904.1"/>
    <property type="match status" value="1"/>
</dbReference>
<evidence type="ECO:0000256" key="3">
    <source>
        <dbReference type="ARBA" id="ARBA00023027"/>
    </source>
</evidence>
<evidence type="ECO:0000313" key="12">
    <source>
        <dbReference type="EMBL" id="MDM0044167.1"/>
    </source>
</evidence>
<dbReference type="EMBL" id="JASZYV010000001">
    <property type="protein sequence ID" value="MDM0044167.1"/>
    <property type="molecule type" value="Genomic_DNA"/>
</dbReference>
<dbReference type="InterPro" id="IPR016162">
    <property type="entry name" value="Ald_DH_N"/>
</dbReference>
<dbReference type="InterPro" id="IPR013321">
    <property type="entry name" value="Arc_rbn_hlx_hlx"/>
</dbReference>
<feature type="domain" description="Proline utilization A proline dehydrogenase N-terminal" evidence="10">
    <location>
        <begin position="96"/>
        <end position="143"/>
    </location>
</feature>
<evidence type="ECO:0000259" key="9">
    <source>
        <dbReference type="Pfam" id="PF14850"/>
    </source>
</evidence>
<dbReference type="CDD" id="cd07125">
    <property type="entry name" value="ALDH_PutA-P5CDH"/>
    <property type="match status" value="1"/>
</dbReference>
<dbReference type="InterPro" id="IPR050485">
    <property type="entry name" value="Proline_metab_enzyme"/>
</dbReference>
<dbReference type="PANTHER" id="PTHR42862:SF1">
    <property type="entry name" value="DELTA-1-PYRROLINE-5-CARBOXYLATE DEHYDROGENASE 2, ISOFORM A-RELATED"/>
    <property type="match status" value="1"/>
</dbReference>
<dbReference type="InterPro" id="IPR024089">
    <property type="entry name" value="PRODH_PutA_dom_I/II"/>
</dbReference>
<keyword evidence="2 5" id="KW-0560">Oxidoreductase</keyword>
<dbReference type="Gene3D" id="3.40.309.10">
    <property type="entry name" value="Aldehyde Dehydrogenase, Chain A, domain 2"/>
    <property type="match status" value="1"/>
</dbReference>
<dbReference type="InterPro" id="IPR002872">
    <property type="entry name" value="Proline_DH_dom"/>
</dbReference>
<comment type="catalytic activity">
    <reaction evidence="5">
        <text>L-proline + a quinone = (S)-1-pyrroline-5-carboxylate + a quinol + H(+)</text>
        <dbReference type="Rhea" id="RHEA:23784"/>
        <dbReference type="ChEBI" id="CHEBI:15378"/>
        <dbReference type="ChEBI" id="CHEBI:17388"/>
        <dbReference type="ChEBI" id="CHEBI:24646"/>
        <dbReference type="ChEBI" id="CHEBI:60039"/>
        <dbReference type="ChEBI" id="CHEBI:132124"/>
        <dbReference type="EC" id="1.5.5.2"/>
    </reaction>
</comment>
<comment type="cofactor">
    <cofactor evidence="5">
        <name>FAD</name>
        <dbReference type="ChEBI" id="CHEBI:57692"/>
    </cofactor>
</comment>
<comment type="catalytic activity">
    <reaction evidence="4 5">
        <text>L-glutamate 5-semialdehyde + NAD(+) + H2O = L-glutamate + NADH + 2 H(+)</text>
        <dbReference type="Rhea" id="RHEA:30235"/>
        <dbReference type="ChEBI" id="CHEBI:15377"/>
        <dbReference type="ChEBI" id="CHEBI:15378"/>
        <dbReference type="ChEBI" id="CHEBI:29985"/>
        <dbReference type="ChEBI" id="CHEBI:57540"/>
        <dbReference type="ChEBI" id="CHEBI:57945"/>
        <dbReference type="ChEBI" id="CHEBI:58066"/>
        <dbReference type="EC" id="1.2.1.88"/>
    </reaction>
</comment>
<evidence type="ECO:0000256" key="2">
    <source>
        <dbReference type="ARBA" id="ARBA00023002"/>
    </source>
</evidence>
<dbReference type="RefSeq" id="WP_286659226.1">
    <property type="nucleotide sequence ID" value="NZ_JASZYV010000001.1"/>
</dbReference>
<dbReference type="Pfam" id="PF14850">
    <property type="entry name" value="Pro_dh-DNA_bdg"/>
    <property type="match status" value="1"/>
</dbReference>
<dbReference type="InterPro" id="IPR005933">
    <property type="entry name" value="PutA_C"/>
</dbReference>
<dbReference type="InterPro" id="IPR024082">
    <property type="entry name" value="PRODH_PutA_dom_II"/>
</dbReference>
<evidence type="ECO:0000259" key="10">
    <source>
        <dbReference type="Pfam" id="PF18327"/>
    </source>
</evidence>
<dbReference type="InterPro" id="IPR029041">
    <property type="entry name" value="FAD-linked_oxidoreductase-like"/>
</dbReference>
<keyword evidence="5" id="KW-0238">DNA-binding</keyword>
<dbReference type="InterPro" id="IPR015590">
    <property type="entry name" value="Aldehyde_DH_dom"/>
</dbReference>
<evidence type="ECO:0000259" key="8">
    <source>
        <dbReference type="Pfam" id="PF01619"/>
    </source>
</evidence>
<accession>A0ABT7N8A7</accession>
<dbReference type="SUPFAM" id="SSF51730">
    <property type="entry name" value="FAD-linked oxidoreductase"/>
    <property type="match status" value="1"/>
</dbReference>
<evidence type="ECO:0000313" key="13">
    <source>
        <dbReference type="Proteomes" id="UP001174908"/>
    </source>
</evidence>
<dbReference type="Gene3D" id="3.40.605.10">
    <property type="entry name" value="Aldehyde Dehydrogenase, Chain A, domain 1"/>
    <property type="match status" value="1"/>
</dbReference>
<dbReference type="Pfam" id="PF21775">
    <property type="entry name" value="PutA_1st"/>
    <property type="match status" value="1"/>
</dbReference>
<evidence type="ECO:0000256" key="6">
    <source>
        <dbReference type="SAM" id="MobiDB-lite"/>
    </source>
</evidence>
<keyword evidence="5" id="KW-0805">Transcription regulation</keyword>
<dbReference type="Proteomes" id="UP001174908">
    <property type="component" value="Unassembled WGS sequence"/>
</dbReference>
<organism evidence="12 13">
    <name type="scientific">Variovorax dokdonensis</name>
    <dbReference type="NCBI Taxonomy" id="344883"/>
    <lineage>
        <taxon>Bacteria</taxon>
        <taxon>Pseudomonadati</taxon>
        <taxon>Pseudomonadota</taxon>
        <taxon>Betaproteobacteria</taxon>
        <taxon>Burkholderiales</taxon>
        <taxon>Comamonadaceae</taxon>
        <taxon>Variovorax</taxon>
    </lineage>
</organism>
<comment type="pathway">
    <text evidence="1 5">Amino-acid degradation; L-proline degradation into L-glutamate; L-glutamate from L-proline: step 2/2.</text>
</comment>
<dbReference type="Gene3D" id="1.20.5.460">
    <property type="entry name" value="Single helix bin"/>
    <property type="match status" value="1"/>
</dbReference>
<comment type="similarity">
    <text evidence="5">In the C-terminal section; belongs to the aldehyde dehydrogenase family.</text>
</comment>
<keyword evidence="5" id="KW-0678">Repressor</keyword>
<keyword evidence="5" id="KW-0804">Transcription</keyword>
<dbReference type="NCBIfam" id="TIGR01238">
    <property type="entry name" value="D1pyr5carbox3"/>
    <property type="match status" value="1"/>
</dbReference>
<dbReference type="InterPro" id="IPR016160">
    <property type="entry name" value="Ald_DH_CS_CYS"/>
</dbReference>
<keyword evidence="13" id="KW-1185">Reference proteome</keyword>
<keyword evidence="5" id="KW-0642">Proline metabolism</keyword>
<dbReference type="InterPro" id="IPR016161">
    <property type="entry name" value="Ald_DH/histidinol_DH"/>
</dbReference>
<proteinExistence type="inferred from homology"/>
<feature type="domain" description="Aldehyde dehydrogenase" evidence="7">
    <location>
        <begin position="661"/>
        <end position="1105"/>
    </location>
</feature>
<dbReference type="Gene3D" id="1.10.1220.10">
    <property type="entry name" value="Met repressor-like"/>
    <property type="match status" value="1"/>
</dbReference>
<dbReference type="InterPro" id="IPR048798">
    <property type="entry name" value="PutA_RHH"/>
</dbReference>
<evidence type="ECO:0000259" key="11">
    <source>
        <dbReference type="Pfam" id="PF21775"/>
    </source>
</evidence>
<dbReference type="Pfam" id="PF18327">
    <property type="entry name" value="PRODH"/>
    <property type="match status" value="1"/>
</dbReference>
<name>A0ABT7N8A7_9BURK</name>
<dbReference type="PROSITE" id="PS00070">
    <property type="entry name" value="ALDEHYDE_DEHYDR_CYS"/>
    <property type="match status" value="1"/>
</dbReference>
<dbReference type="InterPro" id="IPR025703">
    <property type="entry name" value="Bifunct_PutA"/>
</dbReference>
<feature type="domain" description="PutA RHH" evidence="11">
    <location>
        <begin position="11"/>
        <end position="42"/>
    </location>
</feature>
<dbReference type="EC" id="1.5.5.2" evidence="5"/>
<protein>
    <recommendedName>
        <fullName evidence="5">Bifunctional protein PutA</fullName>
    </recommendedName>
    <domain>
        <recommendedName>
            <fullName evidence="5">Proline dehydrogenase</fullName>
            <ecNumber evidence="5">1.5.5.2</ecNumber>
        </recommendedName>
        <alternativeName>
            <fullName evidence="5">Proline oxidase</fullName>
        </alternativeName>
    </domain>
    <domain>
        <recommendedName>
            <fullName evidence="5">Delta-1-pyrroline-5-carboxylate dehydrogenase</fullName>
            <shortName evidence="5">P5C dehydrogenase</shortName>
            <ecNumber evidence="5">1.2.1.88</ecNumber>
        </recommendedName>
        <alternativeName>
            <fullName evidence="5">L-glutamate gamma-semialdehyde dehydrogenase</fullName>
        </alternativeName>
    </domain>
</protein>
<dbReference type="Pfam" id="PF01619">
    <property type="entry name" value="Pro_dh"/>
    <property type="match status" value="1"/>
</dbReference>
<reference evidence="12" key="1">
    <citation type="submission" date="2023-06" db="EMBL/GenBank/DDBJ databases">
        <authorList>
            <person name="Jiang Y."/>
            <person name="Liu Q."/>
        </authorList>
    </citation>
    <scope>NUCLEOTIDE SEQUENCE</scope>
    <source>
        <strain evidence="12">CGMCC 1.12089</strain>
    </source>
</reference>
<feature type="domain" description="Proline dehydrogenase PutA" evidence="9">
    <location>
        <begin position="151"/>
        <end position="262"/>
    </location>
</feature>
<evidence type="ECO:0000256" key="4">
    <source>
        <dbReference type="ARBA" id="ARBA00048142"/>
    </source>
</evidence>
<dbReference type="SUPFAM" id="SSF53720">
    <property type="entry name" value="ALDH-like"/>
    <property type="match status" value="1"/>
</dbReference>
<evidence type="ECO:0000256" key="1">
    <source>
        <dbReference type="ARBA" id="ARBA00004786"/>
    </source>
</evidence>
<evidence type="ECO:0000256" key="5">
    <source>
        <dbReference type="PIRNR" id="PIRNR000197"/>
    </source>
</evidence>
<evidence type="ECO:0000259" key="7">
    <source>
        <dbReference type="Pfam" id="PF00171"/>
    </source>
</evidence>
<keyword evidence="5" id="KW-0274">FAD</keyword>
<dbReference type="PIRSF" id="PIRSF000197">
    <property type="entry name" value="Bifunct_PutA"/>
    <property type="match status" value="1"/>
</dbReference>
<comment type="caution">
    <text evidence="12">The sequence shown here is derived from an EMBL/GenBank/DDBJ whole genome shotgun (WGS) entry which is preliminary data.</text>
</comment>
<dbReference type="SUPFAM" id="SSF81935">
    <property type="entry name" value="N-terminal domain of bifunctional PutA protein"/>
    <property type="match status" value="1"/>
</dbReference>